<dbReference type="SUPFAM" id="SSF48371">
    <property type="entry name" value="ARM repeat"/>
    <property type="match status" value="1"/>
</dbReference>
<evidence type="ECO:0000313" key="2">
    <source>
        <dbReference type="EMBL" id="KKN92792.1"/>
    </source>
</evidence>
<protein>
    <recommendedName>
        <fullName evidence="3">Tetratricopeptide repeat protein</fullName>
    </recommendedName>
</protein>
<dbReference type="InterPro" id="IPR016024">
    <property type="entry name" value="ARM-type_fold"/>
</dbReference>
<dbReference type="AlphaFoldDB" id="A0A0F9UZ57"/>
<dbReference type="SUPFAM" id="SSF48452">
    <property type="entry name" value="TPR-like"/>
    <property type="match status" value="2"/>
</dbReference>
<accession>A0A0F9UZ57</accession>
<sequence length="802" mass="86751">MICARMLTIVLACTGAGVSAQPPAAAPADLTKAERTLAAESLARSAGGILLTPDAPARVRRLIVLAELARRLAPDNYHANRLLADVYQGQDDFAQAVGALDVCLKTADNDQAIWRQWLVNKTATLQSSEDRREFFDRVIKDQAIPSAVRAQAMVRYAEILVGQGLTDEARRLFLQTLAFDPYHRGGLTGWLSLQKEAISPVDQCNMLLRILRGSPMDLNAASDVAVLLGSMGLWKDAIAVFDYAWEVGRRDMGPEAFPHVWLMRYCNAMLDARQAERAVKMFSPMRGRFPDSLDLQILLMEAYGQLNKPGEVRDLIRQIEAAYQGTPTGPDALQYNIEMAMFYLTARPDATRALRHARQAVQLAGPDAGESVLLMRLLGAAEVASGAIAAGVKRLATISSEDAYAAYFLAEYYFGAAQDQPATEALGAGVALGRSGPAYRLLAMVARKHRIPIEPAPGTGQIKALMTKFGTLTFQMGRQPERFVQASLTAAPTVAVGDPITITARLTNIGPVDIPIGQTGVCSPVMALRVAVAEDPEATFVLLPMAVWHAPRYLGPGRTLSCETRLDVGPLRDYLSARPMSKLTLVVTGILDPVQRGEELVSALPSVQVASATIVRTSLLTDLAKGGGYDPLDALLRKGLDSDDPSDRMRTAGRIGSLLALLAEVDAKRASLPEQIPPERMRSDLLAMTRRLLQDRSAVVRAEMLNALRQAERADRLQLMGLVLDDVSPLVRVREAELLGLSAEGAVFLGRSSKEAEDPRLRQLANDEDALVAKMASAFIKPAHTQPADAAADDGGQEDRGE</sequence>
<proteinExistence type="predicted"/>
<comment type="caution">
    <text evidence="2">The sequence shown here is derived from an EMBL/GenBank/DDBJ whole genome shotgun (WGS) entry which is preliminary data.</text>
</comment>
<organism evidence="2">
    <name type="scientific">marine sediment metagenome</name>
    <dbReference type="NCBI Taxonomy" id="412755"/>
    <lineage>
        <taxon>unclassified sequences</taxon>
        <taxon>metagenomes</taxon>
        <taxon>ecological metagenomes</taxon>
    </lineage>
</organism>
<dbReference type="Gene3D" id="1.25.40.10">
    <property type="entry name" value="Tetratricopeptide repeat domain"/>
    <property type="match status" value="2"/>
</dbReference>
<dbReference type="InterPro" id="IPR011990">
    <property type="entry name" value="TPR-like_helical_dom_sf"/>
</dbReference>
<gene>
    <name evidence="2" type="ORF">LCGC14_0205350</name>
</gene>
<evidence type="ECO:0008006" key="3">
    <source>
        <dbReference type="Google" id="ProtNLM"/>
    </source>
</evidence>
<name>A0A0F9UZ57_9ZZZZ</name>
<evidence type="ECO:0000256" key="1">
    <source>
        <dbReference type="SAM" id="MobiDB-lite"/>
    </source>
</evidence>
<reference evidence="2" key="1">
    <citation type="journal article" date="2015" name="Nature">
        <title>Complex archaea that bridge the gap between prokaryotes and eukaryotes.</title>
        <authorList>
            <person name="Spang A."/>
            <person name="Saw J.H."/>
            <person name="Jorgensen S.L."/>
            <person name="Zaremba-Niedzwiedzka K."/>
            <person name="Martijn J."/>
            <person name="Lind A.E."/>
            <person name="van Eijk R."/>
            <person name="Schleper C."/>
            <person name="Guy L."/>
            <person name="Ettema T.J."/>
        </authorList>
    </citation>
    <scope>NUCLEOTIDE SEQUENCE</scope>
</reference>
<dbReference type="EMBL" id="LAZR01000092">
    <property type="protein sequence ID" value="KKN92792.1"/>
    <property type="molecule type" value="Genomic_DNA"/>
</dbReference>
<feature type="region of interest" description="Disordered" evidence="1">
    <location>
        <begin position="782"/>
        <end position="802"/>
    </location>
</feature>